<feature type="region of interest" description="Disordered" evidence="7">
    <location>
        <begin position="505"/>
        <end position="540"/>
    </location>
</feature>
<dbReference type="InterPro" id="IPR010290">
    <property type="entry name" value="TM_effector"/>
</dbReference>
<evidence type="ECO:0000256" key="4">
    <source>
        <dbReference type="ARBA" id="ARBA00022692"/>
    </source>
</evidence>
<dbReference type="PANTHER" id="PTHR23513:SF11">
    <property type="entry name" value="STAPHYLOFERRIN A TRANSPORTER"/>
    <property type="match status" value="1"/>
</dbReference>
<feature type="transmembrane region" description="Helical" evidence="8">
    <location>
        <begin position="299"/>
        <end position="317"/>
    </location>
</feature>
<dbReference type="Gene3D" id="1.20.1250.20">
    <property type="entry name" value="MFS general substrate transporter like domains"/>
    <property type="match status" value="1"/>
</dbReference>
<feature type="transmembrane region" description="Helical" evidence="8">
    <location>
        <begin position="387"/>
        <end position="408"/>
    </location>
</feature>
<dbReference type="InterPro" id="IPR020846">
    <property type="entry name" value="MFS_dom"/>
</dbReference>
<comment type="subcellular location">
    <subcellularLocation>
        <location evidence="1">Cell membrane</location>
        <topology evidence="1">Multi-pass membrane protein</topology>
    </subcellularLocation>
</comment>
<keyword evidence="11" id="KW-1185">Reference proteome</keyword>
<organism evidence="10 11">
    <name type="scientific">Herbiconiux daphne</name>
    <dbReference type="NCBI Taxonomy" id="2970914"/>
    <lineage>
        <taxon>Bacteria</taxon>
        <taxon>Bacillati</taxon>
        <taxon>Actinomycetota</taxon>
        <taxon>Actinomycetes</taxon>
        <taxon>Micrococcales</taxon>
        <taxon>Microbacteriaceae</taxon>
        <taxon>Herbiconiux</taxon>
    </lineage>
</organism>
<evidence type="ECO:0000256" key="1">
    <source>
        <dbReference type="ARBA" id="ARBA00004651"/>
    </source>
</evidence>
<accession>A0ABT2H857</accession>
<evidence type="ECO:0000256" key="5">
    <source>
        <dbReference type="ARBA" id="ARBA00022989"/>
    </source>
</evidence>
<keyword evidence="2" id="KW-0813">Transport</keyword>
<dbReference type="Proteomes" id="UP001165586">
    <property type="component" value="Unassembled WGS sequence"/>
</dbReference>
<keyword evidence="4 8" id="KW-0812">Transmembrane</keyword>
<feature type="transmembrane region" description="Helical" evidence="8">
    <location>
        <begin position="237"/>
        <end position="255"/>
    </location>
</feature>
<dbReference type="InterPro" id="IPR036259">
    <property type="entry name" value="MFS_trans_sf"/>
</dbReference>
<evidence type="ECO:0000259" key="9">
    <source>
        <dbReference type="PROSITE" id="PS50850"/>
    </source>
</evidence>
<evidence type="ECO:0000313" key="10">
    <source>
        <dbReference type="EMBL" id="MCS5736058.1"/>
    </source>
</evidence>
<evidence type="ECO:0000256" key="3">
    <source>
        <dbReference type="ARBA" id="ARBA00022475"/>
    </source>
</evidence>
<evidence type="ECO:0000256" key="8">
    <source>
        <dbReference type="SAM" id="Phobius"/>
    </source>
</evidence>
<feature type="transmembrane region" description="Helical" evidence="8">
    <location>
        <begin position="12"/>
        <end position="34"/>
    </location>
</feature>
<dbReference type="PANTHER" id="PTHR23513">
    <property type="entry name" value="INTEGRAL MEMBRANE EFFLUX PROTEIN-RELATED"/>
    <property type="match status" value="1"/>
</dbReference>
<feature type="transmembrane region" description="Helical" evidence="8">
    <location>
        <begin position="267"/>
        <end position="287"/>
    </location>
</feature>
<feature type="transmembrane region" description="Helical" evidence="8">
    <location>
        <begin position="356"/>
        <end position="375"/>
    </location>
</feature>
<keyword evidence="5 8" id="KW-1133">Transmembrane helix</keyword>
<feature type="transmembrane region" description="Helical" evidence="8">
    <location>
        <begin position="91"/>
        <end position="112"/>
    </location>
</feature>
<dbReference type="RefSeq" id="WP_259541750.1">
    <property type="nucleotide sequence ID" value="NZ_JANLCJ010000011.1"/>
</dbReference>
<dbReference type="Pfam" id="PF05977">
    <property type="entry name" value="MFS_3"/>
    <property type="match status" value="1"/>
</dbReference>
<feature type="transmembrane region" description="Helical" evidence="8">
    <location>
        <begin position="183"/>
        <end position="203"/>
    </location>
</feature>
<evidence type="ECO:0000313" key="11">
    <source>
        <dbReference type="Proteomes" id="UP001165586"/>
    </source>
</evidence>
<evidence type="ECO:0000256" key="6">
    <source>
        <dbReference type="ARBA" id="ARBA00023136"/>
    </source>
</evidence>
<keyword evidence="6 8" id="KW-0472">Membrane</keyword>
<sequence length="540" mass="56636">MSTTPASPASSHPLASAWAPMAITAFRVLWFAQLGSNIGTWMQTVGAQWFLVEAAASATVIALVQTASLAPAILFSLPAGVLADSLDRRKLLIWGSAVSAVIAAALTVIAAVDGLTPWTLLVFTFLLGVTSTLTSPAWQAIQPELVPRELIGASSALGGVTVNGARAIGPALAGVLLSLAGPSVVFGINALSFVAAVVALLWWKRPAQPGLDDREPFGAALRAGVRYVASAGLVRRILLRSTLFALPASALWALLPVTAQRLALDSTGYGLLLGALGLGAIIGVFVLPLARKRFPDNMVIAASAVLYAAGTAGAAILPFVPAIALLVLAGLAWIGTLTVLNAALQLTLPQWVRSRGAATYILVFMGTMAIGSFAWGIVAQSVGTPTALAAAAALLVLVAISVRVLPLLPGTGSVDRTISLTWATPMLVFEPAPTDGPVLVQLTYVVHPAAVAEFLSSMRLVEGSRRRTGGYRWQLLRNGENEDTFLESFMVPSWGEFQRQQTQRLTGRDREMRADALRHAEGPPVEEHYFPASAQPRSDA</sequence>
<dbReference type="CDD" id="cd06173">
    <property type="entry name" value="MFS_MefA_like"/>
    <property type="match status" value="1"/>
</dbReference>
<feature type="domain" description="Major facilitator superfamily (MFS) profile" evidence="9">
    <location>
        <begin position="25"/>
        <end position="409"/>
    </location>
</feature>
<feature type="transmembrane region" description="Helical" evidence="8">
    <location>
        <begin position="150"/>
        <end position="177"/>
    </location>
</feature>
<evidence type="ECO:0000256" key="7">
    <source>
        <dbReference type="SAM" id="MobiDB-lite"/>
    </source>
</evidence>
<dbReference type="PROSITE" id="PS50850">
    <property type="entry name" value="MFS"/>
    <property type="match status" value="1"/>
</dbReference>
<gene>
    <name evidence="10" type="ORF">N1032_20155</name>
</gene>
<protein>
    <submittedName>
        <fullName evidence="10">MFS transporter</fullName>
    </submittedName>
</protein>
<keyword evidence="3" id="KW-1003">Cell membrane</keyword>
<proteinExistence type="predicted"/>
<feature type="transmembrane region" description="Helical" evidence="8">
    <location>
        <begin position="54"/>
        <end position="79"/>
    </location>
</feature>
<evidence type="ECO:0000256" key="2">
    <source>
        <dbReference type="ARBA" id="ARBA00022448"/>
    </source>
</evidence>
<feature type="transmembrane region" description="Helical" evidence="8">
    <location>
        <begin position="118"/>
        <end position="138"/>
    </location>
</feature>
<comment type="caution">
    <text evidence="10">The sequence shown here is derived from an EMBL/GenBank/DDBJ whole genome shotgun (WGS) entry which is preliminary data.</text>
</comment>
<feature type="transmembrane region" description="Helical" evidence="8">
    <location>
        <begin position="323"/>
        <end position="344"/>
    </location>
</feature>
<feature type="compositionally biased region" description="Basic and acidic residues" evidence="7">
    <location>
        <begin position="506"/>
        <end position="529"/>
    </location>
</feature>
<dbReference type="SUPFAM" id="SSF103473">
    <property type="entry name" value="MFS general substrate transporter"/>
    <property type="match status" value="1"/>
</dbReference>
<reference evidence="10" key="1">
    <citation type="submission" date="2022-08" db="EMBL/GenBank/DDBJ databases">
        <authorList>
            <person name="Deng Y."/>
            <person name="Han X.-F."/>
            <person name="Zhang Y.-Q."/>
        </authorList>
    </citation>
    <scope>NUCLEOTIDE SEQUENCE</scope>
    <source>
        <strain evidence="10">CPCC 203386</strain>
    </source>
</reference>
<name>A0ABT2H857_9MICO</name>
<dbReference type="EMBL" id="JANLCJ010000011">
    <property type="protein sequence ID" value="MCS5736058.1"/>
    <property type="molecule type" value="Genomic_DNA"/>
</dbReference>